<feature type="transmembrane region" description="Helical" evidence="6">
    <location>
        <begin position="120"/>
        <end position="142"/>
    </location>
</feature>
<feature type="transmembrane region" description="Helical" evidence="6">
    <location>
        <begin position="177"/>
        <end position="200"/>
    </location>
</feature>
<feature type="transmembrane region" description="Helical" evidence="6">
    <location>
        <begin position="298"/>
        <end position="315"/>
    </location>
</feature>
<dbReference type="STRING" id="27342.A0A0H2RAX2"/>
<keyword evidence="9" id="KW-1185">Reference proteome</keyword>
<evidence type="ECO:0000313" key="9">
    <source>
        <dbReference type="Proteomes" id="UP000053477"/>
    </source>
</evidence>
<dbReference type="EMBL" id="KQ086069">
    <property type="protein sequence ID" value="KLO09005.1"/>
    <property type="molecule type" value="Genomic_DNA"/>
</dbReference>
<feature type="region of interest" description="Disordered" evidence="5">
    <location>
        <begin position="1"/>
        <end position="22"/>
    </location>
</feature>
<dbReference type="OrthoDB" id="6418713at2759"/>
<keyword evidence="2 6" id="KW-0812">Transmembrane</keyword>
<reference evidence="8 9" key="1">
    <citation type="submission" date="2015-04" db="EMBL/GenBank/DDBJ databases">
        <title>Complete genome sequence of Schizopora paradoxa KUC8140, a cosmopolitan wood degrader in East Asia.</title>
        <authorList>
            <consortium name="DOE Joint Genome Institute"/>
            <person name="Min B."/>
            <person name="Park H."/>
            <person name="Jang Y."/>
            <person name="Kim J.-J."/>
            <person name="Kim K.H."/>
            <person name="Pangilinan J."/>
            <person name="Lipzen A."/>
            <person name="Riley R."/>
            <person name="Grigoriev I.V."/>
            <person name="Spatafora J.W."/>
            <person name="Choi I.-G."/>
        </authorList>
    </citation>
    <scope>NUCLEOTIDE SEQUENCE [LARGE SCALE GENOMIC DNA]</scope>
    <source>
        <strain evidence="8 9">KUC8140</strain>
    </source>
</reference>
<dbReference type="InParanoid" id="A0A0H2RAX2"/>
<feature type="domain" description="Sugar phosphate transporter" evidence="7">
    <location>
        <begin position="30"/>
        <end position="315"/>
    </location>
</feature>
<gene>
    <name evidence="8" type="ORF">SCHPADRAFT_834549</name>
</gene>
<dbReference type="InterPro" id="IPR050186">
    <property type="entry name" value="TPT_transporter"/>
</dbReference>
<dbReference type="PANTHER" id="PTHR11132">
    <property type="entry name" value="SOLUTE CARRIER FAMILY 35"/>
    <property type="match status" value="1"/>
</dbReference>
<feature type="transmembrane region" description="Helical" evidence="6">
    <location>
        <begin position="97"/>
        <end position="114"/>
    </location>
</feature>
<keyword evidence="4 6" id="KW-0472">Membrane</keyword>
<evidence type="ECO:0000256" key="4">
    <source>
        <dbReference type="ARBA" id="ARBA00023136"/>
    </source>
</evidence>
<dbReference type="InterPro" id="IPR004853">
    <property type="entry name" value="Sugar_P_trans_dom"/>
</dbReference>
<name>A0A0H2RAX2_9AGAM</name>
<evidence type="ECO:0000259" key="7">
    <source>
        <dbReference type="Pfam" id="PF03151"/>
    </source>
</evidence>
<dbReference type="GO" id="GO:0016020">
    <property type="term" value="C:membrane"/>
    <property type="evidence" value="ECO:0007669"/>
    <property type="project" value="UniProtKB-SubCell"/>
</dbReference>
<feature type="transmembrane region" description="Helical" evidence="6">
    <location>
        <begin position="58"/>
        <end position="77"/>
    </location>
</feature>
<evidence type="ECO:0000256" key="3">
    <source>
        <dbReference type="ARBA" id="ARBA00022989"/>
    </source>
</evidence>
<feature type="transmembrane region" description="Helical" evidence="6">
    <location>
        <begin position="212"/>
        <end position="230"/>
    </location>
</feature>
<organism evidence="8 9">
    <name type="scientific">Schizopora paradoxa</name>
    <dbReference type="NCBI Taxonomy" id="27342"/>
    <lineage>
        <taxon>Eukaryota</taxon>
        <taxon>Fungi</taxon>
        <taxon>Dikarya</taxon>
        <taxon>Basidiomycota</taxon>
        <taxon>Agaricomycotina</taxon>
        <taxon>Agaricomycetes</taxon>
        <taxon>Hymenochaetales</taxon>
        <taxon>Schizoporaceae</taxon>
        <taxon>Schizopora</taxon>
    </lineage>
</organism>
<protein>
    <submittedName>
        <fullName evidence="8">TPT-domain-containing protein</fullName>
    </submittedName>
</protein>
<accession>A0A0H2RAX2</accession>
<evidence type="ECO:0000313" key="8">
    <source>
        <dbReference type="EMBL" id="KLO09005.1"/>
    </source>
</evidence>
<dbReference type="AlphaFoldDB" id="A0A0H2RAX2"/>
<feature type="compositionally biased region" description="Low complexity" evidence="5">
    <location>
        <begin position="12"/>
        <end position="22"/>
    </location>
</feature>
<feature type="transmembrane region" description="Helical" evidence="6">
    <location>
        <begin position="27"/>
        <end position="46"/>
    </location>
</feature>
<comment type="subcellular location">
    <subcellularLocation>
        <location evidence="1">Membrane</location>
        <topology evidence="1">Multi-pass membrane protein</topology>
    </subcellularLocation>
</comment>
<evidence type="ECO:0000256" key="2">
    <source>
        <dbReference type="ARBA" id="ARBA00022692"/>
    </source>
</evidence>
<evidence type="ECO:0000256" key="5">
    <source>
        <dbReference type="SAM" id="MobiDB-lite"/>
    </source>
</evidence>
<dbReference type="Pfam" id="PF03151">
    <property type="entry name" value="TPT"/>
    <property type="match status" value="1"/>
</dbReference>
<sequence length="322" mass="35143">MEYDKDNEAVDLPSPASSSPPKSKLKLTAAAIIPVWMALSTGVIIYNNYLYNTLEFKFPVFLVTWHLIFATIGTRVLKRTTHLLDAADNVHITKDMFLRSFLPIGILFSGSLVLSNKAYLYLSVHYIQMLKAFNPVAILLINWGARLQDPNKKLGLIVLMISMGVALASKGELRFDLVGFLIQAAAVAFEASRLVMIEILLHGLKMDPLVSLHYYAPVCAVINLLILPFTEGLEPFYEVNNLVGPFFLVTNAAVAFFLNIAAVYLVGAGSGLVLTLAGVLKDIILVTSSVLLLGVQVTPLQILGYSIALVGLVLYKTSGSKK</sequence>
<evidence type="ECO:0000256" key="6">
    <source>
        <dbReference type="SAM" id="Phobius"/>
    </source>
</evidence>
<keyword evidence="3 6" id="KW-1133">Transmembrane helix</keyword>
<feature type="transmembrane region" description="Helical" evidence="6">
    <location>
        <begin position="154"/>
        <end position="171"/>
    </location>
</feature>
<dbReference type="Proteomes" id="UP000053477">
    <property type="component" value="Unassembled WGS sequence"/>
</dbReference>
<evidence type="ECO:0000256" key="1">
    <source>
        <dbReference type="ARBA" id="ARBA00004141"/>
    </source>
</evidence>
<proteinExistence type="predicted"/>